<reference evidence="2 3" key="1">
    <citation type="submission" date="2020-08" db="EMBL/GenBank/DDBJ databases">
        <title>Genome sequence of Rhizobiales bacterium strain IZ6.</title>
        <authorList>
            <person name="Nakai R."/>
            <person name="Naganuma T."/>
        </authorList>
    </citation>
    <scope>NUCLEOTIDE SEQUENCE [LARGE SCALE GENOMIC DNA]</scope>
    <source>
        <strain evidence="2 3">IZ6</strain>
    </source>
</reference>
<dbReference type="GO" id="GO:0016791">
    <property type="term" value="F:phosphatase activity"/>
    <property type="evidence" value="ECO:0007669"/>
    <property type="project" value="TreeGrafter"/>
</dbReference>
<evidence type="ECO:0000259" key="1">
    <source>
        <dbReference type="Pfam" id="PF00149"/>
    </source>
</evidence>
<dbReference type="GO" id="GO:0008803">
    <property type="term" value="F:bis(5'-nucleosyl)-tetraphosphatase (symmetrical) activity"/>
    <property type="evidence" value="ECO:0007669"/>
    <property type="project" value="TreeGrafter"/>
</dbReference>
<organism evidence="2 3">
    <name type="scientific">Terrihabitans soli</name>
    <dbReference type="NCBI Taxonomy" id="708113"/>
    <lineage>
        <taxon>Bacteria</taxon>
        <taxon>Pseudomonadati</taxon>
        <taxon>Pseudomonadota</taxon>
        <taxon>Alphaproteobacteria</taxon>
        <taxon>Hyphomicrobiales</taxon>
        <taxon>Terrihabitans</taxon>
    </lineage>
</organism>
<protein>
    <submittedName>
        <fullName evidence="2">Serine/threonine protein phosphatase</fullName>
    </submittedName>
</protein>
<dbReference type="InterPro" id="IPR029052">
    <property type="entry name" value="Metallo-depent_PP-like"/>
</dbReference>
<proteinExistence type="predicted"/>
<dbReference type="RefSeq" id="WP_222874825.1">
    <property type="nucleotide sequence ID" value="NZ_AP023361.1"/>
</dbReference>
<dbReference type="AlphaFoldDB" id="A0A6S6QQ48"/>
<dbReference type="Proteomes" id="UP000515317">
    <property type="component" value="Chromosome"/>
</dbReference>
<keyword evidence="3" id="KW-1185">Reference proteome</keyword>
<dbReference type="GO" id="GO:0110154">
    <property type="term" value="P:RNA decapping"/>
    <property type="evidence" value="ECO:0007669"/>
    <property type="project" value="TreeGrafter"/>
</dbReference>
<dbReference type="SUPFAM" id="SSF56300">
    <property type="entry name" value="Metallo-dependent phosphatases"/>
    <property type="match status" value="1"/>
</dbReference>
<evidence type="ECO:0000313" key="2">
    <source>
        <dbReference type="EMBL" id="BCJ91159.1"/>
    </source>
</evidence>
<dbReference type="Gene3D" id="3.60.21.10">
    <property type="match status" value="1"/>
</dbReference>
<name>A0A6S6QQ48_9HYPH</name>
<dbReference type="PANTHER" id="PTHR42850:SF4">
    <property type="entry name" value="ZINC-DEPENDENT ENDOPOLYPHOSPHATASE"/>
    <property type="match status" value="1"/>
</dbReference>
<dbReference type="InterPro" id="IPR004843">
    <property type="entry name" value="Calcineurin-like_PHP"/>
</dbReference>
<dbReference type="KEGG" id="tso:IZ6_18940"/>
<dbReference type="InterPro" id="IPR050126">
    <property type="entry name" value="Ap4A_hydrolase"/>
</dbReference>
<accession>A0A6S6QQ48</accession>
<sequence length="234" mass="26142">MTKTYAVPDLHGRWDLLEIALAQIEEEPPGKIVFLGDYIDRGSGSREIVECLIDGPRPGWSWICLKGNHEEMMVRTIIGGRDPSPWLGNGGDATLRSYGQPFDGSYQPELVPVSHVLWMDSLPLLHRDIHRVYVHAGVDPLKPLDAQDAHTLLWKRYPEDYDEGHSGFHIVHGHQPYEDGPLCLKGRTDLDTLAWATGRLVIGIFDDDVPGGPLDFIIIEEEAPPKEADEPAID</sequence>
<feature type="domain" description="Calcineurin-like phosphoesterase" evidence="1">
    <location>
        <begin position="5"/>
        <end position="190"/>
    </location>
</feature>
<dbReference type="Pfam" id="PF00149">
    <property type="entry name" value="Metallophos"/>
    <property type="match status" value="1"/>
</dbReference>
<evidence type="ECO:0000313" key="3">
    <source>
        <dbReference type="Proteomes" id="UP000515317"/>
    </source>
</evidence>
<dbReference type="EMBL" id="AP023361">
    <property type="protein sequence ID" value="BCJ91159.1"/>
    <property type="molecule type" value="Genomic_DNA"/>
</dbReference>
<dbReference type="GO" id="GO:0005737">
    <property type="term" value="C:cytoplasm"/>
    <property type="evidence" value="ECO:0007669"/>
    <property type="project" value="TreeGrafter"/>
</dbReference>
<dbReference type="PANTHER" id="PTHR42850">
    <property type="entry name" value="METALLOPHOSPHOESTERASE"/>
    <property type="match status" value="1"/>
</dbReference>
<gene>
    <name evidence="2" type="ORF">IZ6_18940</name>
</gene>